<dbReference type="AlphaFoldDB" id="A0A370HER8"/>
<reference evidence="3 4" key="1">
    <citation type="submission" date="2018-07" db="EMBL/GenBank/DDBJ databases">
        <title>Genomic Encyclopedia of Type Strains, Phase IV (KMG-IV): sequencing the most valuable type-strain genomes for metagenomic binning, comparative biology and taxonomic classification.</title>
        <authorList>
            <person name="Goeker M."/>
        </authorList>
    </citation>
    <scope>NUCLEOTIDE SEQUENCE [LARGE SCALE GENOMIC DNA]</scope>
    <source>
        <strain evidence="3 4">DSM 44952</strain>
    </source>
</reference>
<dbReference type="EMBL" id="QQAZ01000001">
    <property type="protein sequence ID" value="RDI55286.1"/>
    <property type="molecule type" value="Genomic_DNA"/>
</dbReference>
<name>A0A370HER8_9NOCA</name>
<evidence type="ECO:0000256" key="1">
    <source>
        <dbReference type="SAM" id="MobiDB-lite"/>
    </source>
</evidence>
<dbReference type="InterPro" id="IPR038416">
    <property type="entry name" value="Ribosom_S30AE_C_sf"/>
</dbReference>
<dbReference type="Gene3D" id="3.30.505.50">
    <property type="entry name" value="Sigma 54 modulation/S30EA ribosomal protein, C-terminal domain"/>
    <property type="match status" value="2"/>
</dbReference>
<keyword evidence="3" id="KW-0687">Ribonucleoprotein</keyword>
<sequence>MKEVGRCRVLTAELGSEIETAFDGPVRGAAAVARIGREVRRVLRRHDIEEKARLRVSVAPGNRKVLLVQVNTRHRGTPMRIQVSGPADFAATFAAERLDRSLGRSSGARESRVWPDPARPPLASVSERRPVVRRKECDLRACSPAEAARVMDEMDYDAHLFVDAETGEDAVVHWAGPAGVRLARQYSVRPPTAADPGSLTMHPSPALRLTDGEAANHLCRYGLPFVFFTEPRSHRGRLLLRRYDGDLALVVAARSRGLSPSER</sequence>
<proteinExistence type="predicted"/>
<evidence type="ECO:0000313" key="4">
    <source>
        <dbReference type="Proteomes" id="UP000255355"/>
    </source>
</evidence>
<dbReference type="InterPro" id="IPR032528">
    <property type="entry name" value="Ribosom_S30AE_C"/>
</dbReference>
<accession>A0A370HER8</accession>
<protein>
    <submittedName>
        <fullName evidence="3">Sigma 54 modulation/S30EA-like ribosomal protein</fullName>
    </submittedName>
</protein>
<evidence type="ECO:0000313" key="3">
    <source>
        <dbReference type="EMBL" id="RDI55286.1"/>
    </source>
</evidence>
<dbReference type="Proteomes" id="UP000255355">
    <property type="component" value="Unassembled WGS sequence"/>
</dbReference>
<organism evidence="3 4">
    <name type="scientific">Nocardia mexicana</name>
    <dbReference type="NCBI Taxonomy" id="279262"/>
    <lineage>
        <taxon>Bacteria</taxon>
        <taxon>Bacillati</taxon>
        <taxon>Actinomycetota</taxon>
        <taxon>Actinomycetes</taxon>
        <taxon>Mycobacteriales</taxon>
        <taxon>Nocardiaceae</taxon>
        <taxon>Nocardia</taxon>
    </lineage>
</organism>
<evidence type="ECO:0000259" key="2">
    <source>
        <dbReference type="Pfam" id="PF16321"/>
    </source>
</evidence>
<comment type="caution">
    <text evidence="3">The sequence shown here is derived from an EMBL/GenBank/DDBJ whole genome shotgun (WGS) entry which is preliminary data.</text>
</comment>
<dbReference type="Pfam" id="PF16321">
    <property type="entry name" value="Ribosom_S30AE_C"/>
    <property type="match status" value="1"/>
</dbReference>
<feature type="region of interest" description="Disordered" evidence="1">
    <location>
        <begin position="101"/>
        <end position="126"/>
    </location>
</feature>
<feature type="domain" description="Sigma 54 modulation/S30EA ribosomal protein C-terminal" evidence="2">
    <location>
        <begin position="128"/>
        <end position="173"/>
    </location>
</feature>
<gene>
    <name evidence="3" type="ORF">DFR68_101119</name>
</gene>
<feature type="compositionally biased region" description="Basic and acidic residues" evidence="1">
    <location>
        <begin position="101"/>
        <end position="113"/>
    </location>
</feature>
<dbReference type="GO" id="GO:0005840">
    <property type="term" value="C:ribosome"/>
    <property type="evidence" value="ECO:0007669"/>
    <property type="project" value="UniProtKB-KW"/>
</dbReference>
<keyword evidence="4" id="KW-1185">Reference proteome</keyword>
<keyword evidence="3" id="KW-0689">Ribosomal protein</keyword>
<dbReference type="STRING" id="1210089.GCA_001613165_02134"/>